<dbReference type="AlphaFoldDB" id="A0A8J5HXZ6"/>
<dbReference type="CDD" id="cd23659">
    <property type="entry name" value="USP_At3g01520-like"/>
    <property type="match status" value="1"/>
</dbReference>
<dbReference type="InterPro" id="IPR006016">
    <property type="entry name" value="UspA"/>
</dbReference>
<feature type="region of interest" description="Disordered" evidence="1">
    <location>
        <begin position="22"/>
        <end position="48"/>
    </location>
</feature>
<name>A0A8J5HXZ6_ZINOF</name>
<reference evidence="3 4" key="1">
    <citation type="submission" date="2020-08" db="EMBL/GenBank/DDBJ databases">
        <title>Plant Genome Project.</title>
        <authorList>
            <person name="Zhang R.-G."/>
        </authorList>
    </citation>
    <scope>NUCLEOTIDE SEQUENCE [LARGE SCALE GENOMIC DNA]</scope>
    <source>
        <tissue evidence="3">Rhizome</tissue>
    </source>
</reference>
<proteinExistence type="predicted"/>
<feature type="domain" description="UspA" evidence="2">
    <location>
        <begin position="58"/>
        <end position="238"/>
    </location>
</feature>
<evidence type="ECO:0000259" key="2">
    <source>
        <dbReference type="Pfam" id="PF00582"/>
    </source>
</evidence>
<dbReference type="Pfam" id="PF00582">
    <property type="entry name" value="Usp"/>
    <property type="match status" value="1"/>
</dbReference>
<dbReference type="PANTHER" id="PTHR47000">
    <property type="entry name" value="ADENINE NUCLEOTIDE ALPHA HYDROLASES-LIKE SUPERFAMILY PROTEIN"/>
    <property type="match status" value="1"/>
</dbReference>
<dbReference type="SUPFAM" id="SSF52402">
    <property type="entry name" value="Adenine nucleotide alpha hydrolases-like"/>
    <property type="match status" value="1"/>
</dbReference>
<gene>
    <name evidence="3" type="ORF">ZIOFF_003175</name>
</gene>
<dbReference type="Gene3D" id="3.40.50.620">
    <property type="entry name" value="HUPs"/>
    <property type="match status" value="1"/>
</dbReference>
<dbReference type="Proteomes" id="UP000734854">
    <property type="component" value="Unassembled WGS sequence"/>
</dbReference>
<dbReference type="InterPro" id="IPR014729">
    <property type="entry name" value="Rossmann-like_a/b/a_fold"/>
</dbReference>
<keyword evidence="4" id="KW-1185">Reference proteome</keyword>
<evidence type="ECO:0000313" key="4">
    <source>
        <dbReference type="Proteomes" id="UP000734854"/>
    </source>
</evidence>
<evidence type="ECO:0000256" key="1">
    <source>
        <dbReference type="SAM" id="MobiDB-lite"/>
    </source>
</evidence>
<comment type="caution">
    <text evidence="3">The sequence shown here is derived from an EMBL/GenBank/DDBJ whole genome shotgun (WGS) entry which is preliminary data.</text>
</comment>
<dbReference type="EMBL" id="JACMSC010000001">
    <property type="protein sequence ID" value="KAG6538072.1"/>
    <property type="molecule type" value="Genomic_DNA"/>
</dbReference>
<protein>
    <recommendedName>
        <fullName evidence="2">UspA domain-containing protein</fullName>
    </recommendedName>
</protein>
<evidence type="ECO:0000313" key="3">
    <source>
        <dbReference type="EMBL" id="KAG6538072.1"/>
    </source>
</evidence>
<dbReference type="PANTHER" id="PTHR47000:SF1">
    <property type="entry name" value="ADENINE NUCLEOTIDE ALPHA HYDROLASES-LIKE SUPERFAMILY PROTEIN"/>
    <property type="match status" value="1"/>
</dbReference>
<organism evidence="3 4">
    <name type="scientific">Zingiber officinale</name>
    <name type="common">Ginger</name>
    <name type="synonym">Amomum zingiber</name>
    <dbReference type="NCBI Taxonomy" id="94328"/>
    <lineage>
        <taxon>Eukaryota</taxon>
        <taxon>Viridiplantae</taxon>
        <taxon>Streptophyta</taxon>
        <taxon>Embryophyta</taxon>
        <taxon>Tracheophyta</taxon>
        <taxon>Spermatophyta</taxon>
        <taxon>Magnoliopsida</taxon>
        <taxon>Liliopsida</taxon>
        <taxon>Zingiberales</taxon>
        <taxon>Zingiberaceae</taxon>
        <taxon>Zingiber</taxon>
    </lineage>
</organism>
<sequence>MGGSSRTSPRLPSFCFNRIAARVRVRSPPPSERKPPPADNAVEPNPAEEEAEVAAIGRRRIMIVVDTSPESKTAMLWALSHAVQTSDCVVLVNAVRPSSKHGDRSRDSKSRELLHSMKNICQAKKPEDYKKGINMIIIVSGKAECILLRKIRGVTISVDDENVNVCQVVVEVSVVEATELGAAILEEARKQGASLLVMGQKKRSFTWRLVMLWAGNKISGSVADYCVQNATCMAVAVRRKSRRGGGYLITTKRHKDFWLLA</sequence>
<accession>A0A8J5HXZ6</accession>